<name>A0A1U9ZA67_9CAUD</name>
<dbReference type="Gene3D" id="3.30.2000.20">
    <property type="match status" value="1"/>
</dbReference>
<keyword evidence="2" id="KW-1185">Reference proteome</keyword>
<protein>
    <submittedName>
        <fullName evidence="1">Uncharacterized protein</fullName>
    </submittedName>
</protein>
<dbReference type="EMBL" id="KY742649">
    <property type="protein sequence ID" value="AQZ54598.1"/>
    <property type="molecule type" value="Genomic_DNA"/>
</dbReference>
<dbReference type="GeneID" id="40076421"/>
<sequence length="134" mass="15391">MDLYTVGDETFKRLRDNLPVGINLTIASGTISNMSTTEPSIVMTHNPGPRYPTTIGDCKRRTREGIIYFQVRYPAINGGDTQCMILSEKIAKLFEHVYNGNWLRYGDTECRNLGRDGAWYMYNVVINYSFEEVY</sequence>
<proteinExistence type="predicted"/>
<dbReference type="KEGG" id="vg:40076421"/>
<dbReference type="Proteomes" id="UP000221468">
    <property type="component" value="Segment"/>
</dbReference>
<evidence type="ECO:0000313" key="1">
    <source>
        <dbReference type="EMBL" id="AQZ54598.1"/>
    </source>
</evidence>
<dbReference type="RefSeq" id="YP_009600615.1">
    <property type="nucleotide sequence ID" value="NC_041925.1"/>
</dbReference>
<dbReference type="OrthoDB" id="11045at10239"/>
<organism evidence="1 2">
    <name type="scientific">Proteus phage VB_PmiS-Isfahan</name>
    <dbReference type="NCBI Taxonomy" id="1969841"/>
    <lineage>
        <taxon>Viruses</taxon>
        <taxon>Duplodnaviria</taxon>
        <taxon>Heunggongvirae</taxon>
        <taxon>Uroviricota</taxon>
        <taxon>Caudoviricetes</taxon>
        <taxon>Gorganvirus</taxon>
        <taxon>Gorganvirus isfahan</taxon>
    </lineage>
</organism>
<reference evidence="1 2" key="1">
    <citation type="journal article" date="2019" name="Genomics">
        <title>Genomic analyses of a novel bacteriophage (VB_PmiS-Isfahan) within Siphoviridae family infecting Proteus mirabilis.</title>
        <authorList>
            <person name="Yazdi M."/>
            <person name="Bouzari M."/>
            <person name="Ghaemi E.A."/>
        </authorList>
    </citation>
    <scope>NUCLEOTIDE SEQUENCE [LARGE SCALE GENOMIC DNA]</scope>
</reference>
<evidence type="ECO:0000313" key="2">
    <source>
        <dbReference type="Proteomes" id="UP000221468"/>
    </source>
</evidence>
<accession>A0A1U9ZA67</accession>